<evidence type="ECO:0000259" key="8">
    <source>
        <dbReference type="PROSITE" id="PS50280"/>
    </source>
</evidence>
<keyword evidence="10" id="KW-1185">Reference proteome</keyword>
<comment type="subcellular location">
    <subcellularLocation>
        <location evidence="1 6">Nucleus</location>
    </subcellularLocation>
</comment>
<accession>A0ABR3VB83</accession>
<evidence type="ECO:0000313" key="9">
    <source>
        <dbReference type="EMBL" id="KAL1839093.1"/>
    </source>
</evidence>
<dbReference type="InterPro" id="IPR001214">
    <property type="entry name" value="SET_dom"/>
</dbReference>
<feature type="domain" description="SET" evidence="8">
    <location>
        <begin position="21"/>
        <end position="284"/>
    </location>
</feature>
<gene>
    <name evidence="9" type="ORF">VTJ49DRAFT_1861</name>
</gene>
<dbReference type="Gene3D" id="3.90.1410.10">
    <property type="entry name" value="set domain protein methyltransferase, domain 1"/>
    <property type="match status" value="1"/>
</dbReference>
<organism evidence="9 10">
    <name type="scientific">Humicola insolens</name>
    <name type="common">Soft-rot fungus</name>
    <dbReference type="NCBI Taxonomy" id="85995"/>
    <lineage>
        <taxon>Eukaryota</taxon>
        <taxon>Fungi</taxon>
        <taxon>Dikarya</taxon>
        <taxon>Ascomycota</taxon>
        <taxon>Pezizomycotina</taxon>
        <taxon>Sordariomycetes</taxon>
        <taxon>Sordariomycetidae</taxon>
        <taxon>Sordariales</taxon>
        <taxon>Chaetomiaceae</taxon>
        <taxon>Mycothermus</taxon>
    </lineage>
</organism>
<keyword evidence="3 6" id="KW-0808">Transferase</keyword>
<evidence type="ECO:0000256" key="3">
    <source>
        <dbReference type="ARBA" id="ARBA00022679"/>
    </source>
</evidence>
<keyword evidence="2 6" id="KW-0489">Methyltransferase</keyword>
<dbReference type="PIRSF" id="PIRSF011771">
    <property type="entry name" value="RMS1_SET"/>
    <property type="match status" value="1"/>
</dbReference>
<evidence type="ECO:0000256" key="4">
    <source>
        <dbReference type="ARBA" id="ARBA00022691"/>
    </source>
</evidence>
<comment type="function">
    <text evidence="6">S-adenosyl-L-methionine-dependent protein-lysine N-methyltransferase that monomethylates 60S ribosomal protein L42.</text>
</comment>
<dbReference type="EC" id="2.1.1.-" evidence="6"/>
<keyword evidence="5 6" id="KW-0539">Nucleus</keyword>
<dbReference type="Gene3D" id="3.90.1420.10">
    <property type="entry name" value="Rubisco LSMT, substrate-binding domain"/>
    <property type="match status" value="1"/>
</dbReference>
<evidence type="ECO:0000256" key="5">
    <source>
        <dbReference type="ARBA" id="ARBA00023242"/>
    </source>
</evidence>
<protein>
    <recommendedName>
        <fullName evidence="6">Ribosomal lysine N-methyltransferase 4</fullName>
        <ecNumber evidence="6">2.1.1.-</ecNumber>
    </recommendedName>
</protein>
<keyword evidence="4 6" id="KW-0949">S-adenosyl-L-methionine</keyword>
<dbReference type="InterPro" id="IPR036464">
    <property type="entry name" value="Rubisco_LSMT_subst-bd_sf"/>
</dbReference>
<evidence type="ECO:0000256" key="1">
    <source>
        <dbReference type="ARBA" id="ARBA00004123"/>
    </source>
</evidence>
<comment type="caution">
    <text evidence="9">The sequence shown here is derived from an EMBL/GenBank/DDBJ whole genome shotgun (WGS) entry which is preliminary data.</text>
</comment>
<dbReference type="InterPro" id="IPR044430">
    <property type="entry name" value="SETD6_SET"/>
</dbReference>
<dbReference type="PROSITE" id="PS50280">
    <property type="entry name" value="SET"/>
    <property type="match status" value="1"/>
</dbReference>
<dbReference type="SUPFAM" id="SSF82199">
    <property type="entry name" value="SET domain"/>
    <property type="match status" value="1"/>
</dbReference>
<dbReference type="Proteomes" id="UP001583172">
    <property type="component" value="Unassembled WGS sequence"/>
</dbReference>
<dbReference type="PANTHER" id="PTHR13271">
    <property type="entry name" value="UNCHARACTERIZED PUTATIVE METHYLTRANSFERASE"/>
    <property type="match status" value="1"/>
</dbReference>
<sequence length="494" mass="55041">MEVDRGFDDHTRDFLNWFLAQPGAVFRSDLMSIEDLRGRNAGRGIIAKTDIAADTVLFTIPRDAIICAGTSVLKDKIPGIFDLDGVAQSDPEDGDDAGSSQDSWTLLILVMLYEHLQGAASRWKPYLDVLPSSFDTPMFWSSAEVSELQASALVAKIGKEEADRMITTKIVPVVRAHEDVFFPAGSQKLDDEQLLGLAHRMGSAIMAYAFDLENEDGNDGEGEDPEDEWVEDKEGRTMLGMVPMADMLNADAEFNAHINHGEEALTATALRDIKAGEEILNYYGPLPNSELLRRYGYVTPKHSRYDVVELPWDLVEVELKERLGAGMTSSDWDKARQRVRSDDEFEESFVLDRSGEDPDPTGQLRGEVIFSGLPDELGAQFKTLIKAAKKAGNSRIAAELLEDKDKRKELYLQAVLAALRARERQYPTSLEEDEQLMTGQLSRAQQMAIVVRMGEKKVLREAQAWVQEQAGVANNSSREPDAQENGRSAKRRKL</sequence>
<evidence type="ECO:0000256" key="6">
    <source>
        <dbReference type="PIRNR" id="PIRNR011771"/>
    </source>
</evidence>
<dbReference type="Pfam" id="PF00856">
    <property type="entry name" value="SET"/>
    <property type="match status" value="1"/>
</dbReference>
<feature type="region of interest" description="Disordered" evidence="7">
    <location>
        <begin position="469"/>
        <end position="494"/>
    </location>
</feature>
<proteinExistence type="inferred from homology"/>
<dbReference type="InterPro" id="IPR011383">
    <property type="entry name" value="N-lys_methylase_SETD6"/>
</dbReference>
<dbReference type="SUPFAM" id="SSF81822">
    <property type="entry name" value="RuBisCo LSMT C-terminal, substrate-binding domain"/>
    <property type="match status" value="1"/>
</dbReference>
<dbReference type="EMBL" id="JAZGSY010000175">
    <property type="protein sequence ID" value="KAL1839093.1"/>
    <property type="molecule type" value="Genomic_DNA"/>
</dbReference>
<dbReference type="Pfam" id="PF09273">
    <property type="entry name" value="Rubis-subs-bind"/>
    <property type="match status" value="1"/>
</dbReference>
<dbReference type="InterPro" id="IPR050600">
    <property type="entry name" value="SETD3_SETD6_MTase"/>
</dbReference>
<dbReference type="InterPro" id="IPR015353">
    <property type="entry name" value="Rubisco_LSMT_subst-bd"/>
</dbReference>
<evidence type="ECO:0000313" key="10">
    <source>
        <dbReference type="Proteomes" id="UP001583172"/>
    </source>
</evidence>
<dbReference type="CDD" id="cd19178">
    <property type="entry name" value="SET_SETD6"/>
    <property type="match status" value="1"/>
</dbReference>
<evidence type="ECO:0000256" key="7">
    <source>
        <dbReference type="SAM" id="MobiDB-lite"/>
    </source>
</evidence>
<reference evidence="9 10" key="1">
    <citation type="journal article" date="2024" name="Commun. Biol.">
        <title>Comparative genomic analysis of thermophilic fungi reveals convergent evolutionary adaptations and gene losses.</title>
        <authorList>
            <person name="Steindorff A.S."/>
            <person name="Aguilar-Pontes M.V."/>
            <person name="Robinson A.J."/>
            <person name="Andreopoulos B."/>
            <person name="LaButti K."/>
            <person name="Kuo A."/>
            <person name="Mondo S."/>
            <person name="Riley R."/>
            <person name="Otillar R."/>
            <person name="Haridas S."/>
            <person name="Lipzen A."/>
            <person name="Grimwood J."/>
            <person name="Schmutz J."/>
            <person name="Clum A."/>
            <person name="Reid I.D."/>
            <person name="Moisan M.C."/>
            <person name="Butler G."/>
            <person name="Nguyen T.T.M."/>
            <person name="Dewar K."/>
            <person name="Conant G."/>
            <person name="Drula E."/>
            <person name="Henrissat B."/>
            <person name="Hansel C."/>
            <person name="Singer S."/>
            <person name="Hutchinson M.I."/>
            <person name="de Vries R.P."/>
            <person name="Natvig D.O."/>
            <person name="Powell A.J."/>
            <person name="Tsang A."/>
            <person name="Grigoriev I.V."/>
        </authorList>
    </citation>
    <scope>NUCLEOTIDE SEQUENCE [LARGE SCALE GENOMIC DNA]</scope>
    <source>
        <strain evidence="9 10">CBS 620.91</strain>
    </source>
</reference>
<comment type="similarity">
    <text evidence="6">Belongs to the class V-like SAM-binding methyltransferase superfamily. Histone-lysine methyltransferase family. SETD6 subfamily.</text>
</comment>
<name>A0ABR3VB83_HUMIN</name>
<dbReference type="InterPro" id="IPR046341">
    <property type="entry name" value="SET_dom_sf"/>
</dbReference>
<evidence type="ECO:0000256" key="2">
    <source>
        <dbReference type="ARBA" id="ARBA00022603"/>
    </source>
</evidence>
<dbReference type="PANTHER" id="PTHR13271:SF34">
    <property type="entry name" value="N-LYSINE METHYLTRANSFERASE SETD6"/>
    <property type="match status" value="1"/>
</dbReference>